<dbReference type="Pfam" id="PF09605">
    <property type="entry name" value="Trep_Strep"/>
    <property type="match status" value="1"/>
</dbReference>
<gene>
    <name evidence="3" type="ORF">AL705_06885</name>
    <name evidence="4" type="ORF">LC603019_01365</name>
</gene>
<dbReference type="Proteomes" id="UP000068137">
    <property type="component" value="Chromosome"/>
</dbReference>
<keyword evidence="2" id="KW-0812">Transmembrane</keyword>
<feature type="transmembrane region" description="Helical" evidence="2">
    <location>
        <begin position="116"/>
        <end position="136"/>
    </location>
</feature>
<accession>A0A0M3TBW0</accession>
<dbReference type="STRING" id="1528099.AL705_06885"/>
<evidence type="ECO:0000313" key="5">
    <source>
        <dbReference type="Proteomes" id="UP000068137"/>
    </source>
</evidence>
<dbReference type="OrthoDB" id="9781459at2"/>
<evidence type="ECO:0000256" key="2">
    <source>
        <dbReference type="SAM" id="Phobius"/>
    </source>
</evidence>
<dbReference type="EMBL" id="LR584267">
    <property type="protein sequence ID" value="VHO01439.1"/>
    <property type="molecule type" value="Genomic_DNA"/>
</dbReference>
<organism evidence="3 5">
    <name type="scientific">Lawsonella clevelandensis</name>
    <dbReference type="NCBI Taxonomy" id="1528099"/>
    <lineage>
        <taxon>Bacteria</taxon>
        <taxon>Bacillati</taxon>
        <taxon>Actinomycetota</taxon>
        <taxon>Actinomycetes</taxon>
        <taxon>Mycobacteriales</taxon>
        <taxon>Lawsonellaceae</taxon>
        <taxon>Lawsonella</taxon>
    </lineage>
</organism>
<name>A0A0M3TBW0_9ACTN</name>
<reference evidence="3 5" key="1">
    <citation type="journal article" date="2015" name="Genome Announc.">
        <title>Complete Genome Sequences for Two Strains of a Novel Fastidious, Partially Acid-Fast, Gram-Positive Corynebacterineae Bacterium, Derived from Human Clinical Samples.</title>
        <authorList>
            <person name="Nicholson A.C."/>
            <person name="Bell M."/>
            <person name="Humrighouse B.W."/>
            <person name="McQuiston J.R."/>
        </authorList>
    </citation>
    <scope>NUCLEOTIDE SEQUENCE [LARGE SCALE GENOMIC DNA]</scope>
    <source>
        <strain evidence="3 5">X1698</strain>
    </source>
</reference>
<dbReference type="Proteomes" id="UP000324288">
    <property type="component" value="Chromosome"/>
</dbReference>
<dbReference type="InterPro" id="IPR011733">
    <property type="entry name" value="CHP02185_IM"/>
</dbReference>
<evidence type="ECO:0000313" key="6">
    <source>
        <dbReference type="Proteomes" id="UP000324288"/>
    </source>
</evidence>
<dbReference type="KEGG" id="cbq:AL705_06885"/>
<keyword evidence="6" id="KW-1185">Reference proteome</keyword>
<feature type="transmembrane region" description="Helical" evidence="2">
    <location>
        <begin position="66"/>
        <end position="82"/>
    </location>
</feature>
<evidence type="ECO:0000313" key="3">
    <source>
        <dbReference type="EMBL" id="ALE19314.1"/>
    </source>
</evidence>
<dbReference type="EMBL" id="CP012390">
    <property type="protein sequence ID" value="ALE19314.1"/>
    <property type="molecule type" value="Genomic_DNA"/>
</dbReference>
<feature type="transmembrane region" description="Helical" evidence="2">
    <location>
        <begin position="12"/>
        <end position="32"/>
    </location>
</feature>
<feature type="transmembrane region" description="Helical" evidence="2">
    <location>
        <begin position="38"/>
        <end position="59"/>
    </location>
</feature>
<dbReference type="NCBIfam" id="TIGR02185">
    <property type="entry name" value="Trep_Strep"/>
    <property type="match status" value="1"/>
</dbReference>
<evidence type="ECO:0000313" key="4">
    <source>
        <dbReference type="EMBL" id="VHO01439.1"/>
    </source>
</evidence>
<reference evidence="4 6" key="3">
    <citation type="submission" date="2019-04" db="EMBL/GenBank/DDBJ databases">
        <authorList>
            <person name="Seth-Smith MB H."/>
            <person name="Seth-Smith H."/>
        </authorList>
    </citation>
    <scope>NUCLEOTIDE SEQUENCE [LARGE SCALE GENOMIC DNA]</scope>
    <source>
        <strain evidence="4">USB-603019</strain>
    </source>
</reference>
<dbReference type="AlphaFoldDB" id="A0A0M3TBW0"/>
<keyword evidence="2" id="KW-1133">Transmembrane helix</keyword>
<evidence type="ECO:0000256" key="1">
    <source>
        <dbReference type="SAM" id="MobiDB-lite"/>
    </source>
</evidence>
<reference evidence="3" key="2">
    <citation type="journal article" date="2016" name="Int. J. Syst. Evol. Microbiol.">
        <title>Lawsonella clevelandensis gen. nov., sp. nov., a new member of the suborder Corynebacterineae isolated from human abscesses.</title>
        <authorList>
            <person name="Bell M.E."/>
            <person name="Bernard K.A."/>
            <person name="Harrington S.M."/>
            <person name="Patel N.B."/>
            <person name="Tucker T.A."/>
            <person name="Metcalfe M.G."/>
            <person name="McQuiston J.R."/>
        </authorList>
    </citation>
    <scope>NUCLEOTIDE SEQUENCE</scope>
    <source>
        <strain evidence="3">X1698</strain>
    </source>
</reference>
<feature type="transmembrane region" description="Helical" evidence="2">
    <location>
        <begin position="88"/>
        <end position="104"/>
    </location>
</feature>
<dbReference type="RefSeq" id="WP_053962380.1">
    <property type="nucleotide sequence ID" value="NZ_CP009312.1"/>
</dbReference>
<feature type="region of interest" description="Disordered" evidence="1">
    <location>
        <begin position="206"/>
        <end position="227"/>
    </location>
</feature>
<keyword evidence="2" id="KW-0472">Membrane</keyword>
<feature type="transmembrane region" description="Helical" evidence="2">
    <location>
        <begin position="156"/>
        <end position="181"/>
    </location>
</feature>
<proteinExistence type="predicted"/>
<sequence>MTPFSKFTSKDLIYVGIFTVVYLILGFAFGALGALNPIMQAVGAMLGVIANGIVIMVFLTKVRRPGALFLLVLLAAVARILFGDAWPVVPMAIVFGVLADFVAWRGDYRNLNRNIFAYGLLSLAPVGSLLPMIYMGDEYFAKVAQHMGEDYSHSMQMLYTPGFIGVMTVIVFILALLGGFIGKLVVQRSFAHFDADAAAVTGQPSVAAEPGSNVGTVTDADDGTVSP</sequence>
<protein>
    <submittedName>
        <fullName evidence="3">Uncharacterized protein</fullName>
    </submittedName>
</protein>
<dbReference type="GeneID" id="84895264"/>